<proteinExistence type="predicted"/>
<comment type="caution">
    <text evidence="1">The sequence shown here is derived from an EMBL/GenBank/DDBJ whole genome shotgun (WGS) entry which is preliminary data.</text>
</comment>
<evidence type="ECO:0000313" key="1">
    <source>
        <dbReference type="EMBL" id="RYP88668.1"/>
    </source>
</evidence>
<dbReference type="AlphaFoldDB" id="A0A4Q4ZKT9"/>
<name>A0A4Q4ZKT9_9ACTN</name>
<dbReference type="OrthoDB" id="3395485at2"/>
<evidence type="ECO:0000313" key="2">
    <source>
        <dbReference type="Proteomes" id="UP000295198"/>
    </source>
</evidence>
<dbReference type="EMBL" id="SDKM01000002">
    <property type="protein sequence ID" value="RYP88668.1"/>
    <property type="molecule type" value="Genomic_DNA"/>
</dbReference>
<accession>A0A4Q4ZKT9</accession>
<reference evidence="1 2" key="1">
    <citation type="submission" date="2019-01" db="EMBL/GenBank/DDBJ databases">
        <title>Nocardioides guangzhouensis sp. nov., an actinobacterium isolated from soil.</title>
        <authorList>
            <person name="Fu Y."/>
            <person name="Cai Y."/>
            <person name="Lin Z."/>
            <person name="Chen P."/>
        </authorList>
    </citation>
    <scope>NUCLEOTIDE SEQUENCE [LARGE SCALE GENOMIC DNA]</scope>
    <source>
        <strain evidence="1 2">130</strain>
    </source>
</reference>
<sequence length="198" mass="21195">MVDTPIPVVMPRVSLDGKVPPRLGVALESLVVHCKEGRGAASLTVDRESMPELRTLVSLGHTMLEVTLAGASIFTGKAHGVDLLVREAAAPRVVLRAKGDDQPGGTIDPTPLRLDHEILSLVVRQRRGISRIRCVTTVLTLRHGCRVALTTADAAFDGSFQVTEIWHRFDGHHGARVEFIGEGVAPTPHAGERPTSGS</sequence>
<dbReference type="RefSeq" id="WP_134713515.1">
    <property type="nucleotide sequence ID" value="NZ_SDKM01000002.1"/>
</dbReference>
<gene>
    <name evidence="1" type="ORF">EKO23_01900</name>
</gene>
<organism evidence="1 2">
    <name type="scientific">Nocardioides guangzhouensis</name>
    <dbReference type="NCBI Taxonomy" id="2497878"/>
    <lineage>
        <taxon>Bacteria</taxon>
        <taxon>Bacillati</taxon>
        <taxon>Actinomycetota</taxon>
        <taxon>Actinomycetes</taxon>
        <taxon>Propionibacteriales</taxon>
        <taxon>Nocardioidaceae</taxon>
        <taxon>Nocardioides</taxon>
    </lineage>
</organism>
<keyword evidence="2" id="KW-1185">Reference proteome</keyword>
<protein>
    <submittedName>
        <fullName evidence="1">Uncharacterized protein</fullName>
    </submittedName>
</protein>
<dbReference type="Proteomes" id="UP000295198">
    <property type="component" value="Unassembled WGS sequence"/>
</dbReference>